<evidence type="ECO:0000256" key="4">
    <source>
        <dbReference type="ARBA" id="ARBA00022801"/>
    </source>
</evidence>
<dbReference type="Gene3D" id="1.20.890.10">
    <property type="entry name" value="cAMP-dependent protein kinase regulatory subunit, dimerization-anchoring domain"/>
    <property type="match status" value="1"/>
</dbReference>
<keyword evidence="5" id="KW-0966">Cell projection</keyword>
<dbReference type="EMBL" id="WNYA01000004">
    <property type="protein sequence ID" value="KAG8579219.1"/>
    <property type="molecule type" value="Genomic_DNA"/>
</dbReference>
<protein>
    <recommendedName>
        <fullName evidence="6">Nucleoside diphosphate kinase homolog 5</fullName>
    </recommendedName>
    <alternativeName>
        <fullName evidence="7">3'-5' exonuclease NME5</fullName>
    </alternativeName>
</protein>
<dbReference type="InterPro" id="IPR036850">
    <property type="entry name" value="NDK-like_dom_sf"/>
</dbReference>
<feature type="domain" description="Nucleoside diphosphate kinase-like" evidence="9">
    <location>
        <begin position="24"/>
        <end position="59"/>
    </location>
</feature>
<keyword evidence="3" id="KW-0217">Developmental protein</keyword>
<evidence type="ECO:0000256" key="8">
    <source>
        <dbReference type="PROSITE-ProRule" id="PRU00706"/>
    </source>
</evidence>
<keyword evidence="11" id="KW-1185">Reference proteome</keyword>
<dbReference type="GO" id="GO:0016787">
    <property type="term" value="F:hydrolase activity"/>
    <property type="evidence" value="ECO:0007669"/>
    <property type="project" value="UniProtKB-KW"/>
</dbReference>
<keyword evidence="4" id="KW-0378">Hydrolase</keyword>
<dbReference type="GO" id="GO:0005929">
    <property type="term" value="C:cilium"/>
    <property type="evidence" value="ECO:0007669"/>
    <property type="project" value="UniProtKB-SubCell"/>
</dbReference>
<dbReference type="Pfam" id="PF05186">
    <property type="entry name" value="Dpy-30"/>
    <property type="match status" value="1"/>
</dbReference>
<dbReference type="CDD" id="cd22970">
    <property type="entry name" value="DD_NDKH5-like"/>
    <property type="match status" value="1"/>
</dbReference>
<dbReference type="Proteomes" id="UP000824782">
    <property type="component" value="Unassembled WGS sequence"/>
</dbReference>
<proteinExistence type="inferred from homology"/>
<dbReference type="Pfam" id="PF00334">
    <property type="entry name" value="NDK"/>
    <property type="match status" value="1"/>
</dbReference>
<evidence type="ECO:0000256" key="2">
    <source>
        <dbReference type="ARBA" id="ARBA00008142"/>
    </source>
</evidence>
<accession>A0AAV7C2R5</accession>
<dbReference type="SUPFAM" id="SSF54919">
    <property type="entry name" value="Nucleoside diphosphate kinase, NDK"/>
    <property type="match status" value="1"/>
</dbReference>
<dbReference type="GO" id="GO:1902176">
    <property type="term" value="P:negative regulation of oxidative stress-induced intrinsic apoptotic signaling pathway"/>
    <property type="evidence" value="ECO:0007669"/>
    <property type="project" value="TreeGrafter"/>
</dbReference>
<dbReference type="AlphaFoldDB" id="A0AAV7C2R5"/>
<evidence type="ECO:0000256" key="6">
    <source>
        <dbReference type="ARBA" id="ARBA00072632"/>
    </source>
</evidence>
<comment type="subcellular location">
    <subcellularLocation>
        <location evidence="1">Cell projection</location>
        <location evidence="1">Cilium</location>
    </subcellularLocation>
</comment>
<dbReference type="GO" id="GO:0003341">
    <property type="term" value="P:cilium movement"/>
    <property type="evidence" value="ECO:0007669"/>
    <property type="project" value="TreeGrafter"/>
</dbReference>
<organism evidence="10 11">
    <name type="scientific">Engystomops pustulosus</name>
    <name type="common">Tungara frog</name>
    <name type="synonym">Physalaemus pustulosus</name>
    <dbReference type="NCBI Taxonomy" id="76066"/>
    <lineage>
        <taxon>Eukaryota</taxon>
        <taxon>Metazoa</taxon>
        <taxon>Chordata</taxon>
        <taxon>Craniata</taxon>
        <taxon>Vertebrata</taxon>
        <taxon>Euteleostomi</taxon>
        <taxon>Amphibia</taxon>
        <taxon>Batrachia</taxon>
        <taxon>Anura</taxon>
        <taxon>Neobatrachia</taxon>
        <taxon>Hyloidea</taxon>
        <taxon>Leptodactylidae</taxon>
        <taxon>Leiuperinae</taxon>
        <taxon>Engystomops</taxon>
    </lineage>
</organism>
<dbReference type="PANTHER" id="PTHR46161">
    <property type="entry name" value="NUCLEOSIDE DIPHOSPHATE KINASE"/>
    <property type="match status" value="1"/>
</dbReference>
<dbReference type="Gene3D" id="3.30.70.141">
    <property type="entry name" value="Nucleoside diphosphate kinase-like domain"/>
    <property type="match status" value="1"/>
</dbReference>
<dbReference type="InterPro" id="IPR034907">
    <property type="entry name" value="NDK-like_dom"/>
</dbReference>
<evidence type="ECO:0000313" key="10">
    <source>
        <dbReference type="EMBL" id="KAG8579219.1"/>
    </source>
</evidence>
<evidence type="ECO:0000256" key="3">
    <source>
        <dbReference type="ARBA" id="ARBA00022473"/>
    </source>
</evidence>
<name>A0AAV7C2R5_ENGPU</name>
<evidence type="ECO:0000256" key="1">
    <source>
        <dbReference type="ARBA" id="ARBA00004138"/>
    </source>
</evidence>
<dbReference type="InterPro" id="IPR007858">
    <property type="entry name" value="Dpy-30_motif"/>
</dbReference>
<evidence type="ECO:0000256" key="5">
    <source>
        <dbReference type="ARBA" id="ARBA00023273"/>
    </source>
</evidence>
<comment type="caution">
    <text evidence="10">The sequence shown here is derived from an EMBL/GenBank/DDBJ whole genome shotgun (WGS) entry which is preliminary data.</text>
</comment>
<comment type="caution">
    <text evidence="8">Lacks conserved residue(s) required for the propagation of feature annotation.</text>
</comment>
<comment type="similarity">
    <text evidence="2 8">Belongs to the NDK family.</text>
</comment>
<sequence length="120" mass="13570">MSLTLSCSSRLCEEGGEDFYLQRTLIRAIYGTDELRNAVHGSYCLTSAEREIPFMFPQAPIEPTSTGEVALDYLDLFVNPALISGLFHLCKEKPSDPYLWLADWLLKHNTNRPEVCDKAN</sequence>
<evidence type="ECO:0000256" key="7">
    <source>
        <dbReference type="ARBA" id="ARBA00080200"/>
    </source>
</evidence>
<reference evidence="10" key="1">
    <citation type="thesis" date="2020" institute="ProQuest LLC" country="789 East Eisenhower Parkway, Ann Arbor, MI, USA">
        <title>Comparative Genomics and Chromosome Evolution.</title>
        <authorList>
            <person name="Mudd A.B."/>
        </authorList>
    </citation>
    <scope>NUCLEOTIDE SEQUENCE</scope>
    <source>
        <strain evidence="10">237g6f4</strain>
        <tissue evidence="10">Blood</tissue>
    </source>
</reference>
<dbReference type="PROSITE" id="PS51374">
    <property type="entry name" value="NDPK_LIKE"/>
    <property type="match status" value="1"/>
</dbReference>
<dbReference type="PANTHER" id="PTHR46161:SF1">
    <property type="entry name" value="NUCLEOSIDE DIPHOSPHATE KINASE HOMOLOG 5"/>
    <property type="match status" value="1"/>
</dbReference>
<gene>
    <name evidence="10" type="ORF">GDO81_010761</name>
</gene>
<evidence type="ECO:0000313" key="11">
    <source>
        <dbReference type="Proteomes" id="UP000824782"/>
    </source>
</evidence>
<dbReference type="FunFam" id="1.20.890.10:FF:000008">
    <property type="entry name" value="Nucleoside diphosphate kinase homolog 5"/>
    <property type="match status" value="1"/>
</dbReference>
<evidence type="ECO:0000259" key="9">
    <source>
        <dbReference type="Pfam" id="PF00334"/>
    </source>
</evidence>